<protein>
    <submittedName>
        <fullName evidence="2">Uncharacterized protein</fullName>
    </submittedName>
</protein>
<evidence type="ECO:0000313" key="2">
    <source>
        <dbReference type="EMBL" id="KAK4746657.1"/>
    </source>
</evidence>
<dbReference type="AlphaFoldDB" id="A0AAN7GU75"/>
<gene>
    <name evidence="2" type="ORF">SAY87_025694</name>
</gene>
<feature type="compositionally biased region" description="Basic and acidic residues" evidence="1">
    <location>
        <begin position="108"/>
        <end position="133"/>
    </location>
</feature>
<reference evidence="2 3" key="1">
    <citation type="journal article" date="2023" name="Hortic Res">
        <title>Pangenome of water caltrop reveals structural variations and asymmetric subgenome divergence after allopolyploidization.</title>
        <authorList>
            <person name="Zhang X."/>
            <person name="Chen Y."/>
            <person name="Wang L."/>
            <person name="Yuan Y."/>
            <person name="Fang M."/>
            <person name="Shi L."/>
            <person name="Lu R."/>
            <person name="Comes H.P."/>
            <person name="Ma Y."/>
            <person name="Chen Y."/>
            <person name="Huang G."/>
            <person name="Zhou Y."/>
            <person name="Zheng Z."/>
            <person name="Qiu Y."/>
        </authorList>
    </citation>
    <scope>NUCLEOTIDE SEQUENCE [LARGE SCALE GENOMIC DNA]</scope>
    <source>
        <tissue evidence="2">Roots</tissue>
    </source>
</reference>
<sequence length="212" mass="23099">MAEIRSDEGERALPVKRKPDPASSNASDDLPSKIIKTEDKINCNSHLDGGANDSVRDEDNGAMKTEVADASGISGADLGRDEEEDEVQHCESDEDDEEDDEDYEDIEESARRVVDVKGKSILNDDKGKGKLIVDEDEDEEDSDVHETDDNDSSDSDGDVRSGSDSDWSDDPLAEVDLDNILPSRTRRRRSQSGIILVDKKGNTEGNDGGTDA</sequence>
<comment type="caution">
    <text evidence="2">The sequence shown here is derived from an EMBL/GenBank/DDBJ whole genome shotgun (WGS) entry which is preliminary data.</text>
</comment>
<organism evidence="2 3">
    <name type="scientific">Trapa incisa</name>
    <dbReference type="NCBI Taxonomy" id="236973"/>
    <lineage>
        <taxon>Eukaryota</taxon>
        <taxon>Viridiplantae</taxon>
        <taxon>Streptophyta</taxon>
        <taxon>Embryophyta</taxon>
        <taxon>Tracheophyta</taxon>
        <taxon>Spermatophyta</taxon>
        <taxon>Magnoliopsida</taxon>
        <taxon>eudicotyledons</taxon>
        <taxon>Gunneridae</taxon>
        <taxon>Pentapetalae</taxon>
        <taxon>rosids</taxon>
        <taxon>malvids</taxon>
        <taxon>Myrtales</taxon>
        <taxon>Lythraceae</taxon>
        <taxon>Trapa</taxon>
    </lineage>
</organism>
<feature type="region of interest" description="Disordered" evidence="1">
    <location>
        <begin position="1"/>
        <end position="212"/>
    </location>
</feature>
<dbReference type="PANTHER" id="PTHR36899:SF3">
    <property type="entry name" value="F13K23.8 PROTEIN"/>
    <property type="match status" value="1"/>
</dbReference>
<feature type="compositionally biased region" description="Acidic residues" evidence="1">
    <location>
        <begin position="166"/>
        <end position="177"/>
    </location>
</feature>
<name>A0AAN7GU75_9MYRT</name>
<dbReference type="EMBL" id="JAXIOK010000020">
    <property type="protein sequence ID" value="KAK4746657.1"/>
    <property type="molecule type" value="Genomic_DNA"/>
</dbReference>
<evidence type="ECO:0000256" key="1">
    <source>
        <dbReference type="SAM" id="MobiDB-lite"/>
    </source>
</evidence>
<evidence type="ECO:0000313" key="3">
    <source>
        <dbReference type="Proteomes" id="UP001345219"/>
    </source>
</evidence>
<feature type="compositionally biased region" description="Basic and acidic residues" evidence="1">
    <location>
        <begin position="1"/>
        <end position="20"/>
    </location>
</feature>
<feature type="compositionally biased region" description="Acidic residues" evidence="1">
    <location>
        <begin position="134"/>
        <end position="156"/>
    </location>
</feature>
<dbReference type="PANTHER" id="PTHR36899">
    <property type="entry name" value="OS04G0395700 PROTEIN"/>
    <property type="match status" value="1"/>
</dbReference>
<feature type="compositionally biased region" description="Acidic residues" evidence="1">
    <location>
        <begin position="80"/>
        <end position="107"/>
    </location>
</feature>
<dbReference type="Proteomes" id="UP001345219">
    <property type="component" value="Chromosome 20"/>
</dbReference>
<accession>A0AAN7GU75</accession>
<proteinExistence type="predicted"/>
<keyword evidence="3" id="KW-1185">Reference proteome</keyword>